<feature type="non-terminal residue" evidence="4">
    <location>
        <position position="199"/>
    </location>
</feature>
<keyword evidence="4" id="KW-0255">Endonuclease</keyword>
<feature type="compositionally biased region" description="Basic and acidic residues" evidence="1">
    <location>
        <begin position="95"/>
        <end position="109"/>
    </location>
</feature>
<proteinExistence type="predicted"/>
<dbReference type="PANTHER" id="PTHR24094">
    <property type="entry name" value="SECRETED PROTEIN"/>
    <property type="match status" value="1"/>
</dbReference>
<evidence type="ECO:0000256" key="2">
    <source>
        <dbReference type="SAM" id="SignalP"/>
    </source>
</evidence>
<dbReference type="InterPro" id="IPR011089">
    <property type="entry name" value="GmrSD_C"/>
</dbReference>
<evidence type="ECO:0000313" key="4">
    <source>
        <dbReference type="EMBL" id="NKX56763.1"/>
    </source>
</evidence>
<dbReference type="Proteomes" id="UP000544090">
    <property type="component" value="Unassembled WGS sequence"/>
</dbReference>
<comment type="caution">
    <text evidence="4">The sequence shown here is derived from an EMBL/GenBank/DDBJ whole genome shotgun (WGS) entry which is preliminary data.</text>
</comment>
<dbReference type="AlphaFoldDB" id="A0A7X6QML9"/>
<feature type="region of interest" description="Disordered" evidence="1">
    <location>
        <begin position="26"/>
        <end position="74"/>
    </location>
</feature>
<protein>
    <submittedName>
        <fullName evidence="4">HNH endonuclease</fullName>
    </submittedName>
</protein>
<accession>A0A7X6QML9</accession>
<feature type="region of interest" description="Disordered" evidence="1">
    <location>
        <begin position="90"/>
        <end position="109"/>
    </location>
</feature>
<evidence type="ECO:0000313" key="5">
    <source>
        <dbReference type="Proteomes" id="UP000544090"/>
    </source>
</evidence>
<evidence type="ECO:0000259" key="3">
    <source>
        <dbReference type="Pfam" id="PF07510"/>
    </source>
</evidence>
<dbReference type="Pfam" id="PF07510">
    <property type="entry name" value="GmrSD_C"/>
    <property type="match status" value="1"/>
</dbReference>
<keyword evidence="2" id="KW-0732">Signal</keyword>
<feature type="chain" id="PRO_5039730403" evidence="2">
    <location>
        <begin position="24"/>
        <end position="199"/>
    </location>
</feature>
<sequence>MNRPRILPSAAAVLLAVSLAACGTGTANTPPSDASPSAAAPAPAAKASAAPETRKPAAPQKTEKPAPAPAPAAPAGTALALLETIPVKGRAPKTGYDRDEFGSGWQDPDRNGCDARNDILARDLTDETFRPGTNNCIVLTGTLADPFTATTIRFVRGNATSTAVQIDHIVPLSDAWQKGARQLAPNQREAFANDPLNLL</sequence>
<dbReference type="PANTHER" id="PTHR24094:SF15">
    <property type="entry name" value="AMP-DEPENDENT SYNTHETASE_LIGASE DOMAIN-CONTAINING PROTEIN-RELATED"/>
    <property type="match status" value="1"/>
</dbReference>
<name>A0A7X6QML9_9MICC</name>
<dbReference type="RefSeq" id="WP_168489247.1">
    <property type="nucleotide sequence ID" value="NZ_JAAZSQ010000034.1"/>
</dbReference>
<keyword evidence="5" id="KW-1185">Reference proteome</keyword>
<reference evidence="4 5" key="1">
    <citation type="submission" date="2020-04" db="EMBL/GenBank/DDBJ databases">
        <title>Arthrobacter sp. nov.</title>
        <authorList>
            <person name="Liu S."/>
        </authorList>
    </citation>
    <scope>NUCLEOTIDE SEQUENCE [LARGE SCALE GENOMIC DNA]</scope>
    <source>
        <strain evidence="4 5">E918</strain>
    </source>
</reference>
<dbReference type="GO" id="GO:0004519">
    <property type="term" value="F:endonuclease activity"/>
    <property type="evidence" value="ECO:0007669"/>
    <property type="project" value="UniProtKB-KW"/>
</dbReference>
<evidence type="ECO:0000256" key="1">
    <source>
        <dbReference type="SAM" id="MobiDB-lite"/>
    </source>
</evidence>
<dbReference type="PROSITE" id="PS51257">
    <property type="entry name" value="PROKAR_LIPOPROTEIN"/>
    <property type="match status" value="1"/>
</dbReference>
<feature type="signal peptide" evidence="2">
    <location>
        <begin position="1"/>
        <end position="23"/>
    </location>
</feature>
<organism evidence="4 5">
    <name type="scientific">Arthrobacter mobilis</name>
    <dbReference type="NCBI Taxonomy" id="2724944"/>
    <lineage>
        <taxon>Bacteria</taxon>
        <taxon>Bacillati</taxon>
        <taxon>Actinomycetota</taxon>
        <taxon>Actinomycetes</taxon>
        <taxon>Micrococcales</taxon>
        <taxon>Micrococcaceae</taxon>
        <taxon>Arthrobacter</taxon>
    </lineage>
</organism>
<keyword evidence="4" id="KW-0540">Nuclease</keyword>
<dbReference type="EMBL" id="JAAZSQ010000034">
    <property type="protein sequence ID" value="NKX56763.1"/>
    <property type="molecule type" value="Genomic_DNA"/>
</dbReference>
<gene>
    <name evidence="4" type="ORF">HGG74_20025</name>
</gene>
<keyword evidence="4" id="KW-0378">Hydrolase</keyword>
<feature type="compositionally biased region" description="Low complexity" evidence="1">
    <location>
        <begin position="30"/>
        <end position="60"/>
    </location>
</feature>
<feature type="domain" description="GmrSD restriction endonucleases C-terminal" evidence="3">
    <location>
        <begin position="115"/>
        <end position="199"/>
    </location>
</feature>